<dbReference type="RefSeq" id="WP_051790024.1">
    <property type="nucleotide sequence ID" value="NZ_CP013251.1"/>
</dbReference>
<proteinExistence type="predicted"/>
<name>A0A142BFK1_9GAMM</name>
<dbReference type="OrthoDB" id="6121435at2"/>
<protein>
    <submittedName>
        <fullName evidence="1">Uncharacterized protein</fullName>
    </submittedName>
</protein>
<dbReference type="AlphaFoldDB" id="A0A142BFK1"/>
<evidence type="ECO:0000313" key="1">
    <source>
        <dbReference type="EMBL" id="AMO57527.1"/>
    </source>
</evidence>
<sequence>MKQPTKLENCLYAFLESGREGLRQIEVASPHQGYHFKHQPGLFWSSCLNTDVSRLQKAGITIARSPDPYTRHDGSKAQFNRYWLPNRKTAEQALSLLNQCRLKRGSNHLTVNLAAMLVEQFAANDEPENKKHTG</sequence>
<dbReference type="Proteomes" id="UP000071065">
    <property type="component" value="Chromosome"/>
</dbReference>
<dbReference type="KEGG" id="emp:EZMO1_3546"/>
<evidence type="ECO:0000313" key="2">
    <source>
        <dbReference type="Proteomes" id="UP000071065"/>
    </source>
</evidence>
<dbReference type="PATRIC" id="fig|570277.3.peg.3821"/>
<dbReference type="STRING" id="570277.EZMO1_3546"/>
<dbReference type="EMBL" id="CP013251">
    <property type="protein sequence ID" value="AMO57527.1"/>
    <property type="molecule type" value="Genomic_DNA"/>
</dbReference>
<accession>A0A142BFK1</accession>
<gene>
    <name evidence="1" type="ORF">EZMO1_3546</name>
</gene>
<reference evidence="1 2" key="1">
    <citation type="journal article" date="2016" name="Front. Microbiol.">
        <title>Genomic Insight into the Host-Endosymbiont Relationship of Endozoicomonas montiporae CL-33(T) with its Coral Host.</title>
        <authorList>
            <person name="Ding J.-Y."/>
            <person name="Shiu J.-H."/>
            <person name="Chen W.-M."/>
            <person name="Chiang Y.-R."/>
            <person name="Tang S.-L."/>
        </authorList>
    </citation>
    <scope>NUCLEOTIDE SEQUENCE [LARGE SCALE GENOMIC DNA]</scope>
    <source>
        <strain evidence="1 2">CL-33</strain>
    </source>
</reference>
<organism evidence="1 2">
    <name type="scientific">Endozoicomonas montiporae CL-33</name>
    <dbReference type="NCBI Taxonomy" id="570277"/>
    <lineage>
        <taxon>Bacteria</taxon>
        <taxon>Pseudomonadati</taxon>
        <taxon>Pseudomonadota</taxon>
        <taxon>Gammaproteobacteria</taxon>
        <taxon>Oceanospirillales</taxon>
        <taxon>Endozoicomonadaceae</taxon>
        <taxon>Endozoicomonas</taxon>
    </lineage>
</organism>